<gene>
    <name evidence="2" type="ORF">SETTUDRAFT_23433</name>
</gene>
<evidence type="ECO:0008006" key="4">
    <source>
        <dbReference type="Google" id="ProtNLM"/>
    </source>
</evidence>
<evidence type="ECO:0000313" key="3">
    <source>
        <dbReference type="Proteomes" id="UP000016935"/>
    </source>
</evidence>
<dbReference type="Proteomes" id="UP000016935">
    <property type="component" value="Unassembled WGS sequence"/>
</dbReference>
<dbReference type="OrthoDB" id="438080at2759"/>
<dbReference type="PANTHER" id="PTHR14742">
    <property type="entry name" value="RIBONUCLEASE P SUBUNIT P21"/>
    <property type="match status" value="1"/>
</dbReference>
<reference evidence="2 3" key="2">
    <citation type="journal article" date="2013" name="PLoS Genet.">
        <title>Comparative genome structure, secondary metabolite, and effector coding capacity across Cochliobolus pathogens.</title>
        <authorList>
            <person name="Condon B.J."/>
            <person name="Leng Y."/>
            <person name="Wu D."/>
            <person name="Bushley K.E."/>
            <person name="Ohm R.A."/>
            <person name="Otillar R."/>
            <person name="Martin J."/>
            <person name="Schackwitz W."/>
            <person name="Grimwood J."/>
            <person name="MohdZainudin N."/>
            <person name="Xue C."/>
            <person name="Wang R."/>
            <person name="Manning V.A."/>
            <person name="Dhillon B."/>
            <person name="Tu Z.J."/>
            <person name="Steffenson B.J."/>
            <person name="Salamov A."/>
            <person name="Sun H."/>
            <person name="Lowry S."/>
            <person name="LaButti K."/>
            <person name="Han J."/>
            <person name="Copeland A."/>
            <person name="Lindquist E."/>
            <person name="Barry K."/>
            <person name="Schmutz J."/>
            <person name="Baker S.E."/>
            <person name="Ciuffetti L.M."/>
            <person name="Grigoriev I.V."/>
            <person name="Zhong S."/>
            <person name="Turgeon B.G."/>
        </authorList>
    </citation>
    <scope>NUCLEOTIDE SEQUENCE [LARGE SCALE GENOMIC DNA]</scope>
    <source>
        <strain evidence="3">28A</strain>
    </source>
</reference>
<dbReference type="eggNOG" id="ENOG502SC64">
    <property type="taxonomic scope" value="Eukaryota"/>
</dbReference>
<dbReference type="Pfam" id="PF04032">
    <property type="entry name" value="Rpr2"/>
    <property type="match status" value="1"/>
</dbReference>
<protein>
    <recommendedName>
        <fullName evidence="4">Rpr2-domain-containing protein</fullName>
    </recommendedName>
</protein>
<dbReference type="GO" id="GO:0005655">
    <property type="term" value="C:nucleolar ribonuclease P complex"/>
    <property type="evidence" value="ECO:0007669"/>
    <property type="project" value="TreeGrafter"/>
</dbReference>
<accession>R0JLT6</accession>
<dbReference type="GeneID" id="19402669"/>
<evidence type="ECO:0000313" key="2">
    <source>
        <dbReference type="EMBL" id="EOA82193.1"/>
    </source>
</evidence>
<dbReference type="AlphaFoldDB" id="R0JLT6"/>
<dbReference type="InterPro" id="IPR007175">
    <property type="entry name" value="Rpr2/Snm1/Rpp21"/>
</dbReference>
<feature type="region of interest" description="Disordered" evidence="1">
    <location>
        <begin position="114"/>
        <end position="193"/>
    </location>
</feature>
<dbReference type="STRING" id="671987.R0JLT6"/>
<dbReference type="Gene3D" id="6.20.50.20">
    <property type="match status" value="1"/>
</dbReference>
<evidence type="ECO:0000256" key="1">
    <source>
        <dbReference type="SAM" id="MobiDB-lite"/>
    </source>
</evidence>
<name>R0JLT6_EXST2</name>
<dbReference type="PANTHER" id="PTHR14742:SF3">
    <property type="entry name" value="RIBONUCLEASE MRP PROTEIN SUBUNIT SNM1"/>
    <property type="match status" value="1"/>
</dbReference>
<dbReference type="HOGENOM" id="CLU_081044_0_0_1"/>
<keyword evidence="3" id="KW-1185">Reference proteome</keyword>
<dbReference type="RefSeq" id="XP_008030064.1">
    <property type="nucleotide sequence ID" value="XM_008031873.1"/>
</dbReference>
<organism evidence="2 3">
    <name type="scientific">Exserohilum turcicum (strain 28A)</name>
    <name type="common">Northern leaf blight fungus</name>
    <name type="synonym">Setosphaeria turcica</name>
    <dbReference type="NCBI Taxonomy" id="671987"/>
    <lineage>
        <taxon>Eukaryota</taxon>
        <taxon>Fungi</taxon>
        <taxon>Dikarya</taxon>
        <taxon>Ascomycota</taxon>
        <taxon>Pezizomycotina</taxon>
        <taxon>Dothideomycetes</taxon>
        <taxon>Pleosporomycetidae</taxon>
        <taxon>Pleosporales</taxon>
        <taxon>Pleosporineae</taxon>
        <taxon>Pleosporaceae</taxon>
        <taxon>Exserohilum</taxon>
    </lineage>
</organism>
<proteinExistence type="predicted"/>
<reference evidence="2 3" key="1">
    <citation type="journal article" date="2012" name="PLoS Pathog.">
        <title>Diverse lifestyles and strategies of plant pathogenesis encoded in the genomes of eighteen Dothideomycetes fungi.</title>
        <authorList>
            <person name="Ohm R.A."/>
            <person name="Feau N."/>
            <person name="Henrissat B."/>
            <person name="Schoch C.L."/>
            <person name="Horwitz B.A."/>
            <person name="Barry K.W."/>
            <person name="Condon B.J."/>
            <person name="Copeland A.C."/>
            <person name="Dhillon B."/>
            <person name="Glaser F."/>
            <person name="Hesse C.N."/>
            <person name="Kosti I."/>
            <person name="LaButti K."/>
            <person name="Lindquist E.A."/>
            <person name="Lucas S."/>
            <person name="Salamov A.A."/>
            <person name="Bradshaw R.E."/>
            <person name="Ciuffetti L."/>
            <person name="Hamelin R.C."/>
            <person name="Kema G.H.J."/>
            <person name="Lawrence C."/>
            <person name="Scott J.A."/>
            <person name="Spatafora J.W."/>
            <person name="Turgeon B.G."/>
            <person name="de Wit P.J.G.M."/>
            <person name="Zhong S."/>
            <person name="Goodwin S.B."/>
            <person name="Grigoriev I.V."/>
        </authorList>
    </citation>
    <scope>NUCLEOTIDE SEQUENCE [LARGE SCALE GENOMIC DNA]</scope>
    <source>
        <strain evidence="3">28A</strain>
    </source>
</reference>
<dbReference type="GO" id="GO:0008033">
    <property type="term" value="P:tRNA processing"/>
    <property type="evidence" value="ECO:0007669"/>
    <property type="project" value="TreeGrafter"/>
</dbReference>
<dbReference type="EMBL" id="KB908855">
    <property type="protein sequence ID" value="EOA82193.1"/>
    <property type="molecule type" value="Genomic_DNA"/>
</dbReference>
<sequence length="193" mass="21128">MAQTDPTEARARFLEEAAHLLAVPSPMAAAFVGRARNKLVEDAELEIPAKEANAYRRSICNACGNVMIPGWSCRVSSHLPGNGITRKEKKDSKKPPQLDRTIHYTCLMCHRETQQALRQTPRRKSKKSAPVPDAQPVPVPGKPTKEVDSAPKTLNASSKQRQKARKGGLQAMLDKKKSQDSGSGGLDLMDFAM</sequence>